<dbReference type="CDD" id="cd13539">
    <property type="entry name" value="PBP2_AvModA"/>
    <property type="match status" value="1"/>
</dbReference>
<dbReference type="GO" id="GO:0046872">
    <property type="term" value="F:metal ion binding"/>
    <property type="evidence" value="ECO:0007669"/>
    <property type="project" value="UniProtKB-KW"/>
</dbReference>
<evidence type="ECO:0000313" key="8">
    <source>
        <dbReference type="EMBL" id="TCJ83038.1"/>
    </source>
</evidence>
<evidence type="ECO:0000256" key="7">
    <source>
        <dbReference type="SAM" id="SignalP"/>
    </source>
</evidence>
<dbReference type="EMBL" id="SMFQ01000005">
    <property type="protein sequence ID" value="TCJ83038.1"/>
    <property type="molecule type" value="Genomic_DNA"/>
</dbReference>
<keyword evidence="9" id="KW-1185">Reference proteome</keyword>
<dbReference type="Gene3D" id="3.40.190.10">
    <property type="entry name" value="Periplasmic binding protein-like II"/>
    <property type="match status" value="2"/>
</dbReference>
<dbReference type="PANTHER" id="PTHR30632">
    <property type="entry name" value="MOLYBDATE-BINDING PERIPLASMIC PROTEIN"/>
    <property type="match status" value="1"/>
</dbReference>
<proteinExistence type="inferred from homology"/>
<evidence type="ECO:0000256" key="3">
    <source>
        <dbReference type="ARBA" id="ARBA00022723"/>
    </source>
</evidence>
<keyword evidence="3 6" id="KW-0479">Metal-binding</keyword>
<dbReference type="InterPro" id="IPR044084">
    <property type="entry name" value="AvModA-like_subst-bd"/>
</dbReference>
<keyword evidence="4 7" id="KW-0732">Signal</keyword>
<feature type="chain" id="PRO_5021029681" evidence="7">
    <location>
        <begin position="27"/>
        <end position="253"/>
    </location>
</feature>
<dbReference type="Pfam" id="PF13531">
    <property type="entry name" value="SBP_bac_11"/>
    <property type="match status" value="1"/>
</dbReference>
<feature type="binding site" evidence="6">
    <location>
        <position position="171"/>
    </location>
    <ligand>
        <name>molybdate</name>
        <dbReference type="ChEBI" id="CHEBI:36264"/>
    </ligand>
</feature>
<sequence>MMQLNIKNLLFTVLIVLITSSASAKADEILIAVASNFKSPIAEIARKFEEETNHKVTLIYGSTGRHYAQIKNGAPFDAFFSADSHRPELLEKEGLIVPGSRFTYALGKVVLWSPQDDLIDQNGSVLSHGRFKRIAMAHPKLAPYGKAAYEVLSNKGVWDAVKTKVVRGENIGQTFQFVKSANAQLGFVAYSQLKQMNDTITGTYWDIPQSLYSQITQQAVILKNNQATRDFISMMKSASSHSIIHRFGYGTEP</sequence>
<evidence type="ECO:0000256" key="4">
    <source>
        <dbReference type="ARBA" id="ARBA00022729"/>
    </source>
</evidence>
<dbReference type="SUPFAM" id="SSF53850">
    <property type="entry name" value="Periplasmic binding protein-like II"/>
    <property type="match status" value="1"/>
</dbReference>
<dbReference type="GO" id="GO:0015689">
    <property type="term" value="P:molybdate ion transport"/>
    <property type="evidence" value="ECO:0007669"/>
    <property type="project" value="InterPro"/>
</dbReference>
<feature type="binding site" evidence="6">
    <location>
        <position position="63"/>
    </location>
    <ligand>
        <name>molybdate</name>
        <dbReference type="ChEBI" id="CHEBI:36264"/>
    </ligand>
</feature>
<keyword evidence="2 6" id="KW-0500">Molybdenum</keyword>
<evidence type="ECO:0000256" key="2">
    <source>
        <dbReference type="ARBA" id="ARBA00022505"/>
    </source>
</evidence>
<dbReference type="FunFam" id="3.40.190.10:FF:000035">
    <property type="entry name" value="Molybdate ABC transporter substrate-binding protein"/>
    <property type="match status" value="1"/>
</dbReference>
<dbReference type="NCBIfam" id="TIGR01256">
    <property type="entry name" value="modA"/>
    <property type="match status" value="1"/>
</dbReference>
<comment type="similarity">
    <text evidence="1">Belongs to the bacterial solute-binding protein ModA family.</text>
</comment>
<evidence type="ECO:0000256" key="6">
    <source>
        <dbReference type="PIRSR" id="PIRSR004846-1"/>
    </source>
</evidence>
<dbReference type="PIRSF" id="PIRSF004846">
    <property type="entry name" value="ModA"/>
    <property type="match status" value="1"/>
</dbReference>
<evidence type="ECO:0000256" key="5">
    <source>
        <dbReference type="ARBA" id="ARBA00062515"/>
    </source>
</evidence>
<evidence type="ECO:0000256" key="1">
    <source>
        <dbReference type="ARBA" id="ARBA00009175"/>
    </source>
</evidence>
<dbReference type="GO" id="GO:0030973">
    <property type="term" value="F:molybdate ion binding"/>
    <property type="evidence" value="ECO:0007669"/>
    <property type="project" value="InterPro"/>
</dbReference>
<comment type="subunit">
    <text evidence="5">The complex is composed of two ATP-binding proteins (ModC), two transmembrane proteins (ModB) and a solute-binding protein (ModA).</text>
</comment>
<accession>A0A4R1EV79</accession>
<dbReference type="InterPro" id="IPR050682">
    <property type="entry name" value="ModA/WtpA"/>
</dbReference>
<reference evidence="8 9" key="1">
    <citation type="submission" date="2019-03" db="EMBL/GenBank/DDBJ databases">
        <title>Genomic Encyclopedia of Type Strains, Phase IV (KMG-IV): sequencing the most valuable type-strain genomes for metagenomic binning, comparative biology and taxonomic classification.</title>
        <authorList>
            <person name="Goeker M."/>
        </authorList>
    </citation>
    <scope>NUCLEOTIDE SEQUENCE [LARGE SCALE GENOMIC DNA]</scope>
    <source>
        <strain evidence="8 9">DSM 24830</strain>
    </source>
</reference>
<gene>
    <name evidence="8" type="ORF">EV695_3776</name>
</gene>
<organism evidence="8 9">
    <name type="scientific">Cocleimonas flava</name>
    <dbReference type="NCBI Taxonomy" id="634765"/>
    <lineage>
        <taxon>Bacteria</taxon>
        <taxon>Pseudomonadati</taxon>
        <taxon>Pseudomonadota</taxon>
        <taxon>Gammaproteobacteria</taxon>
        <taxon>Thiotrichales</taxon>
        <taxon>Thiotrichaceae</taxon>
        <taxon>Cocleimonas</taxon>
    </lineage>
</organism>
<comment type="caution">
    <text evidence="8">The sequence shown here is derived from an EMBL/GenBank/DDBJ whole genome shotgun (WGS) entry which is preliminary data.</text>
</comment>
<dbReference type="AlphaFoldDB" id="A0A4R1EV79"/>
<feature type="signal peptide" evidence="7">
    <location>
        <begin position="1"/>
        <end position="26"/>
    </location>
</feature>
<dbReference type="GO" id="GO:1901359">
    <property type="term" value="F:tungstate binding"/>
    <property type="evidence" value="ECO:0007669"/>
    <property type="project" value="UniProtKB-ARBA"/>
</dbReference>
<name>A0A4R1EV79_9GAMM</name>
<evidence type="ECO:0000313" key="9">
    <source>
        <dbReference type="Proteomes" id="UP000294887"/>
    </source>
</evidence>
<protein>
    <submittedName>
        <fullName evidence="8">Molybdate transport system substrate-binding protein</fullName>
    </submittedName>
</protein>
<dbReference type="Proteomes" id="UP000294887">
    <property type="component" value="Unassembled WGS sequence"/>
</dbReference>
<dbReference type="InterPro" id="IPR005950">
    <property type="entry name" value="ModA"/>
</dbReference>
<dbReference type="PANTHER" id="PTHR30632:SF14">
    <property type="entry name" value="TUNGSTATE_MOLYBDATE_CHROMATE-BINDING PROTEIN MODA"/>
    <property type="match status" value="1"/>
</dbReference>